<dbReference type="VEuPathDB" id="VectorBase:ASIC017391"/>
<protein>
    <submittedName>
        <fullName evidence="1 2">Uncharacterized protein</fullName>
    </submittedName>
</protein>
<accession>A0A084WGD4</accession>
<proteinExistence type="predicted"/>
<reference evidence="1 3" key="1">
    <citation type="journal article" date="2014" name="BMC Genomics">
        <title>Genome sequence of Anopheles sinensis provides insight into genetics basis of mosquito competence for malaria parasites.</title>
        <authorList>
            <person name="Zhou D."/>
            <person name="Zhang D."/>
            <person name="Ding G."/>
            <person name="Shi L."/>
            <person name="Hou Q."/>
            <person name="Ye Y."/>
            <person name="Xu Y."/>
            <person name="Zhou H."/>
            <person name="Xiong C."/>
            <person name="Li S."/>
            <person name="Yu J."/>
            <person name="Hong S."/>
            <person name="Yu X."/>
            <person name="Zou P."/>
            <person name="Chen C."/>
            <person name="Chang X."/>
            <person name="Wang W."/>
            <person name="Lv Y."/>
            <person name="Sun Y."/>
            <person name="Ma L."/>
            <person name="Shen B."/>
            <person name="Zhu C."/>
        </authorList>
    </citation>
    <scope>NUCLEOTIDE SEQUENCE [LARGE SCALE GENOMIC DNA]</scope>
</reference>
<sequence length="83" mass="9180">MKLRGERYGNVFGAGAAGAYESPGNEDRLDEIVGRSRKSAVGRDTSSQVQNHRIASFWRQIKSFSTDLTHETDDTSKQTNTTS</sequence>
<keyword evidence="3" id="KW-1185">Reference proteome</keyword>
<evidence type="ECO:0000313" key="2">
    <source>
        <dbReference type="EnsemblMetazoa" id="ASIC017391-PA"/>
    </source>
</evidence>
<gene>
    <name evidence="1" type="ORF">ZHAS_00017391</name>
</gene>
<organism evidence="1">
    <name type="scientific">Anopheles sinensis</name>
    <name type="common">Mosquito</name>
    <dbReference type="NCBI Taxonomy" id="74873"/>
    <lineage>
        <taxon>Eukaryota</taxon>
        <taxon>Metazoa</taxon>
        <taxon>Ecdysozoa</taxon>
        <taxon>Arthropoda</taxon>
        <taxon>Hexapoda</taxon>
        <taxon>Insecta</taxon>
        <taxon>Pterygota</taxon>
        <taxon>Neoptera</taxon>
        <taxon>Endopterygota</taxon>
        <taxon>Diptera</taxon>
        <taxon>Nematocera</taxon>
        <taxon>Culicoidea</taxon>
        <taxon>Culicidae</taxon>
        <taxon>Anophelinae</taxon>
        <taxon>Anopheles</taxon>
    </lineage>
</organism>
<evidence type="ECO:0000313" key="1">
    <source>
        <dbReference type="EMBL" id="KFB49278.1"/>
    </source>
</evidence>
<name>A0A084WGD4_ANOSI</name>
<dbReference type="EMBL" id="ATLV01023535">
    <property type="status" value="NOT_ANNOTATED_CDS"/>
    <property type="molecule type" value="Genomic_DNA"/>
</dbReference>
<dbReference type="EnsemblMetazoa" id="ASIC017391-RA">
    <property type="protein sequence ID" value="ASIC017391-PA"/>
    <property type="gene ID" value="ASIC017391"/>
</dbReference>
<dbReference type="EMBL" id="KE525344">
    <property type="protein sequence ID" value="KFB49278.1"/>
    <property type="molecule type" value="Genomic_DNA"/>
</dbReference>
<evidence type="ECO:0000313" key="3">
    <source>
        <dbReference type="Proteomes" id="UP000030765"/>
    </source>
</evidence>
<dbReference type="Proteomes" id="UP000030765">
    <property type="component" value="Unassembled WGS sequence"/>
</dbReference>
<dbReference type="AlphaFoldDB" id="A0A084WGD4"/>
<reference evidence="2" key="2">
    <citation type="submission" date="2020-05" db="UniProtKB">
        <authorList>
            <consortium name="EnsemblMetazoa"/>
        </authorList>
    </citation>
    <scope>IDENTIFICATION</scope>
</reference>